<proteinExistence type="predicted"/>
<reference evidence="2 3" key="1">
    <citation type="submission" date="2023-04" db="EMBL/GenBank/DDBJ databases">
        <title>A novel bacteria isolated from coastal sediment.</title>
        <authorList>
            <person name="Liu X.-J."/>
            <person name="Du Z.-J."/>
        </authorList>
    </citation>
    <scope>NUCLEOTIDE SEQUENCE [LARGE SCALE GENOMIC DNA]</scope>
    <source>
        <strain evidence="2 3">SDUM461003</strain>
    </source>
</reference>
<gene>
    <name evidence="2" type="ORF">QEH52_16270</name>
</gene>
<dbReference type="PANTHER" id="PTHR42815:SF2">
    <property type="entry name" value="FAD-BINDING, PUTATIVE (AFU_ORTHOLOGUE AFUA_6G07600)-RELATED"/>
    <property type="match status" value="1"/>
</dbReference>
<dbReference type="EMBL" id="JARXHW010000051">
    <property type="protein sequence ID" value="MDQ8209082.1"/>
    <property type="molecule type" value="Genomic_DNA"/>
</dbReference>
<name>A0ABU1AY53_9BACT</name>
<protein>
    <submittedName>
        <fullName evidence="2">Pyridoxamine 5'-phosphate oxidase family protein</fullName>
    </submittedName>
</protein>
<sequence>MDQNFTRYAFTDSVKAVQSAQGSRKAYARAECSGDRYRLSADEIHFVEKRDSFYLSSVGENGWPYVQFRGGPPGFLKVINPETLAMPDFSGNRQYISTGNINAIGKVMLFLIDYPTRQRLKIWATADVLQLEHYPELEAHLKLPKYRARVERLLRFRIQAFDWNCQQHITPRFTIEEINALDL</sequence>
<comment type="caution">
    <text evidence="2">The sequence shown here is derived from an EMBL/GenBank/DDBJ whole genome shotgun (WGS) entry which is preliminary data.</text>
</comment>
<dbReference type="InterPro" id="IPR012349">
    <property type="entry name" value="Split_barrel_FMN-bd"/>
</dbReference>
<accession>A0ABU1AY53</accession>
<dbReference type="PANTHER" id="PTHR42815">
    <property type="entry name" value="FAD-BINDING, PUTATIVE (AFU_ORTHOLOGUE AFUA_6G07600)-RELATED"/>
    <property type="match status" value="1"/>
</dbReference>
<dbReference type="SUPFAM" id="SSF50475">
    <property type="entry name" value="FMN-binding split barrel"/>
    <property type="match status" value="1"/>
</dbReference>
<keyword evidence="3" id="KW-1185">Reference proteome</keyword>
<dbReference type="Pfam" id="PF01243">
    <property type="entry name" value="PNPOx_N"/>
    <property type="match status" value="1"/>
</dbReference>
<dbReference type="RefSeq" id="WP_308951871.1">
    <property type="nucleotide sequence ID" value="NZ_JARXHW010000051.1"/>
</dbReference>
<evidence type="ECO:0000259" key="1">
    <source>
        <dbReference type="Pfam" id="PF01243"/>
    </source>
</evidence>
<feature type="domain" description="Pyridoxamine 5'-phosphate oxidase N-terminal" evidence="1">
    <location>
        <begin position="46"/>
        <end position="130"/>
    </location>
</feature>
<organism evidence="2 3">
    <name type="scientific">Thalassobacterium maritimum</name>
    <dbReference type="NCBI Taxonomy" id="3041265"/>
    <lineage>
        <taxon>Bacteria</taxon>
        <taxon>Pseudomonadati</taxon>
        <taxon>Verrucomicrobiota</taxon>
        <taxon>Opitutia</taxon>
        <taxon>Puniceicoccales</taxon>
        <taxon>Coraliomargaritaceae</taxon>
        <taxon>Thalassobacterium</taxon>
    </lineage>
</organism>
<dbReference type="InterPro" id="IPR011576">
    <property type="entry name" value="Pyridox_Oxase_N"/>
</dbReference>
<dbReference type="Proteomes" id="UP001225316">
    <property type="component" value="Unassembled WGS sequence"/>
</dbReference>
<evidence type="ECO:0000313" key="2">
    <source>
        <dbReference type="EMBL" id="MDQ8209082.1"/>
    </source>
</evidence>
<evidence type="ECO:0000313" key="3">
    <source>
        <dbReference type="Proteomes" id="UP001225316"/>
    </source>
</evidence>
<dbReference type="Gene3D" id="2.30.110.10">
    <property type="entry name" value="Electron Transport, Fmn-binding Protein, Chain A"/>
    <property type="match status" value="1"/>
</dbReference>